<protein>
    <submittedName>
        <fullName evidence="1">1901_t:CDS:1</fullName>
    </submittedName>
</protein>
<reference evidence="1" key="1">
    <citation type="submission" date="2021-06" db="EMBL/GenBank/DDBJ databases">
        <authorList>
            <person name="Kallberg Y."/>
            <person name="Tangrot J."/>
            <person name="Rosling A."/>
        </authorList>
    </citation>
    <scope>NUCLEOTIDE SEQUENCE</scope>
    <source>
        <strain evidence="1">MA461A</strain>
    </source>
</reference>
<accession>A0ACA9RE95</accession>
<evidence type="ECO:0000313" key="1">
    <source>
        <dbReference type="EMBL" id="CAG8788877.1"/>
    </source>
</evidence>
<dbReference type="EMBL" id="CAJVQC010050334">
    <property type="protein sequence ID" value="CAG8788877.1"/>
    <property type="molecule type" value="Genomic_DNA"/>
</dbReference>
<comment type="caution">
    <text evidence="1">The sequence shown here is derived from an EMBL/GenBank/DDBJ whole genome shotgun (WGS) entry which is preliminary data.</text>
</comment>
<gene>
    <name evidence="1" type="ORF">RPERSI_LOCUS18785</name>
</gene>
<name>A0ACA9RE95_9GLOM</name>
<dbReference type="Proteomes" id="UP000789920">
    <property type="component" value="Unassembled WGS sequence"/>
</dbReference>
<organism evidence="1 2">
    <name type="scientific">Racocetra persica</name>
    <dbReference type="NCBI Taxonomy" id="160502"/>
    <lineage>
        <taxon>Eukaryota</taxon>
        <taxon>Fungi</taxon>
        <taxon>Fungi incertae sedis</taxon>
        <taxon>Mucoromycota</taxon>
        <taxon>Glomeromycotina</taxon>
        <taxon>Glomeromycetes</taxon>
        <taxon>Diversisporales</taxon>
        <taxon>Gigasporaceae</taxon>
        <taxon>Racocetra</taxon>
    </lineage>
</organism>
<proteinExistence type="predicted"/>
<evidence type="ECO:0000313" key="2">
    <source>
        <dbReference type="Proteomes" id="UP000789920"/>
    </source>
</evidence>
<keyword evidence="2" id="KW-1185">Reference proteome</keyword>
<sequence length="169" mass="19325">KVNAKTSSIEPLVSDEVIPDVVDKFKPEAVLNIKYGKKKVEFGNEFTVEDTQQAPNVSFVLDKSDYDNKCQYTLVMNPTLRESLHWIVGNIPSNGKLSKATQFDDYIGPAPPSQTGFHRYVFLLYRQPVPHIEYPQLNDSARLGFKTRQFAEQYGLKLISANYFKCKRD</sequence>
<feature type="non-terminal residue" evidence="1">
    <location>
        <position position="1"/>
    </location>
</feature>